<dbReference type="AlphaFoldDB" id="A0AAW1I2M1"/>
<sequence>MTNDIKLNKYFGSSTTLGGSSTTPYSADGGSSTTVGSSSTTQASAINALIDPINVEMRQKFLRLVDKGLPGLAMLHYLEINGKPVPLMGRVVFWLKRSGFTRDQLDDPVKLATRDLFGTLVSPFKTLDFSKVGPDGFITFDSALREQE</sequence>
<accession>A0AAW1I2M1</accession>
<protein>
    <submittedName>
        <fullName evidence="1">Uncharacterized protein</fullName>
    </submittedName>
</protein>
<comment type="caution">
    <text evidence="1">The sequence shown here is derived from an EMBL/GenBank/DDBJ whole genome shotgun (WGS) entry which is preliminary data.</text>
</comment>
<evidence type="ECO:0000313" key="2">
    <source>
        <dbReference type="Proteomes" id="UP001443914"/>
    </source>
</evidence>
<proteinExistence type="predicted"/>
<keyword evidence="2" id="KW-1185">Reference proteome</keyword>
<gene>
    <name evidence="1" type="ORF">RND81_10G090200</name>
</gene>
<organism evidence="1 2">
    <name type="scientific">Saponaria officinalis</name>
    <name type="common">Common soapwort</name>
    <name type="synonym">Lychnis saponaria</name>
    <dbReference type="NCBI Taxonomy" id="3572"/>
    <lineage>
        <taxon>Eukaryota</taxon>
        <taxon>Viridiplantae</taxon>
        <taxon>Streptophyta</taxon>
        <taxon>Embryophyta</taxon>
        <taxon>Tracheophyta</taxon>
        <taxon>Spermatophyta</taxon>
        <taxon>Magnoliopsida</taxon>
        <taxon>eudicotyledons</taxon>
        <taxon>Gunneridae</taxon>
        <taxon>Pentapetalae</taxon>
        <taxon>Caryophyllales</taxon>
        <taxon>Caryophyllaceae</taxon>
        <taxon>Caryophylleae</taxon>
        <taxon>Saponaria</taxon>
    </lineage>
</organism>
<evidence type="ECO:0000313" key="1">
    <source>
        <dbReference type="EMBL" id="KAK9682699.1"/>
    </source>
</evidence>
<reference evidence="1" key="1">
    <citation type="submission" date="2024-03" db="EMBL/GenBank/DDBJ databases">
        <title>WGS assembly of Saponaria officinalis var. Norfolk2.</title>
        <authorList>
            <person name="Jenkins J."/>
            <person name="Shu S."/>
            <person name="Grimwood J."/>
            <person name="Barry K."/>
            <person name="Goodstein D."/>
            <person name="Schmutz J."/>
            <person name="Leebens-Mack J."/>
            <person name="Osbourn A."/>
        </authorList>
    </citation>
    <scope>NUCLEOTIDE SEQUENCE [LARGE SCALE GENOMIC DNA]</scope>
    <source>
        <strain evidence="1">JIC</strain>
    </source>
</reference>
<dbReference type="EMBL" id="JBDFQZ010000010">
    <property type="protein sequence ID" value="KAK9682699.1"/>
    <property type="molecule type" value="Genomic_DNA"/>
</dbReference>
<dbReference type="Proteomes" id="UP001443914">
    <property type="component" value="Unassembled WGS sequence"/>
</dbReference>
<name>A0AAW1I2M1_SAPOF</name>